<feature type="region of interest" description="Disordered" evidence="1">
    <location>
        <begin position="114"/>
        <end position="147"/>
    </location>
</feature>
<keyword evidence="3" id="KW-1185">Reference proteome</keyword>
<reference evidence="2 3" key="1">
    <citation type="journal article" date="2015" name="Genome Biol. Evol.">
        <title>Phylogenomic analyses indicate that early fungi evolved digesting cell walls of algal ancestors of land plants.</title>
        <authorList>
            <person name="Chang Y."/>
            <person name="Wang S."/>
            <person name="Sekimoto S."/>
            <person name="Aerts A.L."/>
            <person name="Choi C."/>
            <person name="Clum A."/>
            <person name="LaButti K.M."/>
            <person name="Lindquist E.A."/>
            <person name="Yee Ngan C."/>
            <person name="Ohm R.A."/>
            <person name="Salamov A.A."/>
            <person name="Grigoriev I.V."/>
            <person name="Spatafora J.W."/>
            <person name="Berbee M.L."/>
        </authorList>
    </citation>
    <scope>NUCLEOTIDE SEQUENCE [LARGE SCALE GENOMIC DNA]</scope>
    <source>
        <strain evidence="2 3">JEL478</strain>
    </source>
</reference>
<accession>A0A139AYA9</accession>
<feature type="compositionally biased region" description="Polar residues" evidence="1">
    <location>
        <begin position="132"/>
        <end position="147"/>
    </location>
</feature>
<protein>
    <submittedName>
        <fullName evidence="2">Uncharacterized protein</fullName>
    </submittedName>
</protein>
<evidence type="ECO:0000256" key="1">
    <source>
        <dbReference type="SAM" id="MobiDB-lite"/>
    </source>
</evidence>
<dbReference type="EMBL" id="KQ965732">
    <property type="protein sequence ID" value="KXS21726.1"/>
    <property type="molecule type" value="Genomic_DNA"/>
</dbReference>
<gene>
    <name evidence="2" type="ORF">M427DRAFT_27310</name>
</gene>
<dbReference type="AlphaFoldDB" id="A0A139AYA9"/>
<name>A0A139AYA9_GONPJ</name>
<proteinExistence type="predicted"/>
<feature type="region of interest" description="Disordered" evidence="1">
    <location>
        <begin position="1"/>
        <end position="29"/>
    </location>
</feature>
<evidence type="ECO:0000313" key="2">
    <source>
        <dbReference type="EMBL" id="KXS21726.1"/>
    </source>
</evidence>
<evidence type="ECO:0000313" key="3">
    <source>
        <dbReference type="Proteomes" id="UP000070544"/>
    </source>
</evidence>
<feature type="compositionally biased region" description="Low complexity" evidence="1">
    <location>
        <begin position="120"/>
        <end position="131"/>
    </location>
</feature>
<dbReference type="Proteomes" id="UP000070544">
    <property type="component" value="Unassembled WGS sequence"/>
</dbReference>
<sequence length="240" mass="25705">MTALTISRGPDPSNRASSERHRQDRKGKRVYAIPQEIDLSDEPFRRRTMDGLDLENGLADVAAKAAPNSATTSRTAAASAAVPSAHRKSWWEWLWGGYGEEAARPADAIVVQSEPKCPEPTATTTTTPPATSDSNANSPTTGEPETETWSAFAERMVLDGIEAAAENLESILGLDNIALQALGAPGPDENGTRYIGEDEEEEEARVKMETEKVARQIQSSLTAEILSAGGLIGANMYGYS</sequence>
<organism evidence="2 3">
    <name type="scientific">Gonapodya prolifera (strain JEL478)</name>
    <name type="common">Monoblepharis prolifera</name>
    <dbReference type="NCBI Taxonomy" id="1344416"/>
    <lineage>
        <taxon>Eukaryota</taxon>
        <taxon>Fungi</taxon>
        <taxon>Fungi incertae sedis</taxon>
        <taxon>Chytridiomycota</taxon>
        <taxon>Chytridiomycota incertae sedis</taxon>
        <taxon>Monoblepharidomycetes</taxon>
        <taxon>Monoblepharidales</taxon>
        <taxon>Gonapodyaceae</taxon>
        <taxon>Gonapodya</taxon>
    </lineage>
</organism>